<evidence type="ECO:0000313" key="5">
    <source>
        <dbReference type="Proteomes" id="UP000033900"/>
    </source>
</evidence>
<accession>A0A0M2HVV1</accession>
<proteinExistence type="predicted"/>
<feature type="transmembrane region" description="Helical" evidence="2">
    <location>
        <begin position="45"/>
        <end position="63"/>
    </location>
</feature>
<dbReference type="SUPFAM" id="SSF54001">
    <property type="entry name" value="Cysteine proteinases"/>
    <property type="match status" value="1"/>
</dbReference>
<dbReference type="InterPro" id="IPR002931">
    <property type="entry name" value="Transglutaminase-like"/>
</dbReference>
<sequence length="844" mass="89481">MSGTAARREQASLFSALNLWGLGYVFAGVVLATLAAWPVYDAPRALIVGIVGGLIGMAAAVLARMLRWGTLLAAVLAAAAYVVVVVPLAIPSALSSPPAFFGGLRDAVLGVVLGWKQILTLKPPLGEYQAVLIPFLVVVLFGAFVSALLVLGRSSRRSTFAVIVVSAMSVFGIAFGATGTSAPVVLLGFTLPAPREWLIGVAVFLIALVFLVGASRLRRSRALRAVAAHNITRRATPAWLSIRRHLLSAGLIVVALVAGLAIAPAAAGWSDRSVLRDEVEPMIVVQQQPSPLGEYRSWFTADRADETVVKIDGDPGDVERIRIATLDAYDGQDFHISADDRFTRLPRAAAAGESRVELDITVGDAYSGIWVPTPSGLAQAPTFSGSRADALADGFHVDDGGDTAITIADAPGGAAGLVPGDRYRVLVDAPGKPASLTDVQGGDSLLDADQHPALAEWADMQELPRTGAGFLELIERLRARGYLSHALLDDEAAAAWIADLKAKEGYSFAPSYAGHSSARIEELFTSLVDQQRRAGADATPQMLVAAVGDDEQFATAAALLAQLWGLESRVVLGARLPAAAEVPGIPACDTVCTGSNMTAWVEVRASGGDWVAVDVTPQFSQLPSLITEGEQLPEHPTVPEQPHSEALDPPQAQSDSHDGEVPPEPVASDALAVVLFIARIVGLSLLTLALLLLPLIVLLVVKRHRSKARRTAPDPEVRLVGAWEELADLYVDHEIPMATAGTRVQSASGAERPAAERLARVVDQAVFAPYPPDEAEAEHAWGIVDEERQALRAEQSRWSALRSRLRLRSFLARIAPTRRIAFGSRHLALGTLALAGARRQEEDA</sequence>
<dbReference type="InterPro" id="IPR038765">
    <property type="entry name" value="Papain-like_cys_pep_sf"/>
</dbReference>
<feature type="transmembrane region" description="Helical" evidence="2">
    <location>
        <begin position="12"/>
        <end position="39"/>
    </location>
</feature>
<dbReference type="Pfam" id="PF01841">
    <property type="entry name" value="Transglut_core"/>
    <property type="match status" value="1"/>
</dbReference>
<dbReference type="Proteomes" id="UP000033900">
    <property type="component" value="Unassembled WGS sequence"/>
</dbReference>
<dbReference type="RefSeq" id="WP_052676250.1">
    <property type="nucleotide sequence ID" value="NZ_JYJB01000007.1"/>
</dbReference>
<evidence type="ECO:0000256" key="2">
    <source>
        <dbReference type="SAM" id="Phobius"/>
    </source>
</evidence>
<feature type="transmembrane region" description="Helical" evidence="2">
    <location>
        <begin position="70"/>
        <end position="90"/>
    </location>
</feature>
<name>A0A0M2HVV1_9MICO</name>
<feature type="transmembrane region" description="Helical" evidence="2">
    <location>
        <begin position="670"/>
        <end position="701"/>
    </location>
</feature>
<feature type="region of interest" description="Disordered" evidence="1">
    <location>
        <begin position="632"/>
        <end position="664"/>
    </location>
</feature>
<gene>
    <name evidence="4" type="ORF">RS84_01345</name>
</gene>
<reference evidence="4 5" key="1">
    <citation type="submission" date="2015-02" db="EMBL/GenBank/DDBJ databases">
        <title>Draft genome sequences of ten Microbacterium spp. with emphasis on heavy metal contaminated environments.</title>
        <authorList>
            <person name="Corretto E."/>
        </authorList>
    </citation>
    <scope>NUCLEOTIDE SEQUENCE [LARGE SCALE GENOMIC DNA]</scope>
    <source>
        <strain evidence="4 5">SA35</strain>
    </source>
</reference>
<feature type="transmembrane region" description="Helical" evidence="2">
    <location>
        <begin position="158"/>
        <end position="177"/>
    </location>
</feature>
<keyword evidence="5" id="KW-1185">Reference proteome</keyword>
<evidence type="ECO:0000259" key="3">
    <source>
        <dbReference type="Pfam" id="PF01841"/>
    </source>
</evidence>
<dbReference type="STRING" id="273678.RS84_01345"/>
<dbReference type="EMBL" id="JYJB01000007">
    <property type="protein sequence ID" value="KJL48584.1"/>
    <property type="molecule type" value="Genomic_DNA"/>
</dbReference>
<feature type="transmembrane region" description="Helical" evidence="2">
    <location>
        <begin position="246"/>
        <end position="269"/>
    </location>
</feature>
<keyword evidence="2" id="KW-0812">Transmembrane</keyword>
<dbReference type="PATRIC" id="fig|273678.4.peg.1344"/>
<keyword evidence="2" id="KW-1133">Transmembrane helix</keyword>
<dbReference type="AlphaFoldDB" id="A0A0M2HVV1"/>
<feature type="domain" description="Transglutaminase-like" evidence="3">
    <location>
        <begin position="532"/>
        <end position="614"/>
    </location>
</feature>
<comment type="caution">
    <text evidence="4">The sequence shown here is derived from an EMBL/GenBank/DDBJ whole genome shotgun (WGS) entry which is preliminary data.</text>
</comment>
<evidence type="ECO:0000313" key="4">
    <source>
        <dbReference type="EMBL" id="KJL48584.1"/>
    </source>
</evidence>
<feature type="transmembrane region" description="Helical" evidence="2">
    <location>
        <begin position="197"/>
        <end position="214"/>
    </location>
</feature>
<dbReference type="OrthoDB" id="3651060at2"/>
<evidence type="ECO:0000256" key="1">
    <source>
        <dbReference type="SAM" id="MobiDB-lite"/>
    </source>
</evidence>
<organism evidence="4 5">
    <name type="scientific">Microbacterium hydrocarbonoxydans</name>
    <dbReference type="NCBI Taxonomy" id="273678"/>
    <lineage>
        <taxon>Bacteria</taxon>
        <taxon>Bacillati</taxon>
        <taxon>Actinomycetota</taxon>
        <taxon>Actinomycetes</taxon>
        <taxon>Micrococcales</taxon>
        <taxon>Microbacteriaceae</taxon>
        <taxon>Microbacterium</taxon>
    </lineage>
</organism>
<keyword evidence="2" id="KW-0472">Membrane</keyword>
<protein>
    <submittedName>
        <fullName evidence="4">Transglutaminase-like superfamily protein</fullName>
    </submittedName>
</protein>
<feature type="transmembrane region" description="Helical" evidence="2">
    <location>
        <begin position="131"/>
        <end position="151"/>
    </location>
</feature>